<dbReference type="Gene3D" id="3.40.50.300">
    <property type="entry name" value="P-loop containing nucleotide triphosphate hydrolases"/>
    <property type="match status" value="1"/>
</dbReference>
<keyword evidence="7 12" id="KW-0227">DNA damage</keyword>
<dbReference type="GO" id="GO:0000731">
    <property type="term" value="P:DNA synthesis involved in DNA repair"/>
    <property type="evidence" value="ECO:0007669"/>
    <property type="project" value="TreeGrafter"/>
</dbReference>
<protein>
    <recommendedName>
        <fullName evidence="3 12">DNA replication and repair protein RecF</fullName>
    </recommendedName>
</protein>
<dbReference type="GO" id="GO:0003697">
    <property type="term" value="F:single-stranded DNA binding"/>
    <property type="evidence" value="ECO:0007669"/>
    <property type="project" value="UniProtKB-UniRule"/>
</dbReference>
<keyword evidence="16" id="KW-1185">Reference proteome</keyword>
<dbReference type="InterPro" id="IPR003395">
    <property type="entry name" value="RecF/RecN/SMC_N"/>
</dbReference>
<organism evidence="15 16">
    <name type="scientific">Shimazuella alba</name>
    <dbReference type="NCBI Taxonomy" id="2690964"/>
    <lineage>
        <taxon>Bacteria</taxon>
        <taxon>Bacillati</taxon>
        <taxon>Bacillota</taxon>
        <taxon>Bacilli</taxon>
        <taxon>Bacillales</taxon>
        <taxon>Thermoactinomycetaceae</taxon>
        <taxon>Shimazuella</taxon>
    </lineage>
</organism>
<dbReference type="GO" id="GO:0006260">
    <property type="term" value="P:DNA replication"/>
    <property type="evidence" value="ECO:0007669"/>
    <property type="project" value="UniProtKB-UniRule"/>
</dbReference>
<dbReference type="Gene3D" id="1.20.1050.90">
    <property type="entry name" value="RecF/RecN/SMC, N-terminal domain"/>
    <property type="match status" value="1"/>
</dbReference>
<dbReference type="GO" id="GO:0005737">
    <property type="term" value="C:cytoplasm"/>
    <property type="evidence" value="ECO:0007669"/>
    <property type="project" value="UniProtKB-SubCell"/>
</dbReference>
<feature type="domain" description="RecF/RecN/SMC N-terminal" evidence="14">
    <location>
        <begin position="3"/>
        <end position="365"/>
    </location>
</feature>
<evidence type="ECO:0000256" key="8">
    <source>
        <dbReference type="ARBA" id="ARBA00022840"/>
    </source>
</evidence>
<comment type="function">
    <text evidence="12 13">The RecF protein is involved in DNA metabolism; it is required for DNA replication and normal SOS inducibility. RecF binds preferentially to single-stranded, linear DNA. It also seems to bind ATP.</text>
</comment>
<comment type="caution">
    <text evidence="15">The sequence shown here is derived from an EMBL/GenBank/DDBJ whole genome shotgun (WGS) entry which is preliminary data.</text>
</comment>
<evidence type="ECO:0000256" key="13">
    <source>
        <dbReference type="RuleBase" id="RU000578"/>
    </source>
</evidence>
<dbReference type="RefSeq" id="WP_160800415.1">
    <property type="nucleotide sequence ID" value="NZ_WUUL01000002.1"/>
</dbReference>
<comment type="similarity">
    <text evidence="2 12 13">Belongs to the RecF family.</text>
</comment>
<sequence length="371" mass="42344">MHVTSLQLQQFRNIPELDLSCPEDLHLFVGANAQGKTNLLESLYMISLGKSHRARSLQECIRFGEQTAMIRTRTEARSKKNRLELKLLPKGRKIKKNGLEVAKLSQYIGTLPVVLFAPEDLQLVKGGPQVRRKFLDVEIGQISPAYVHHLTQLKNLLKERNQLLKNLSKNNTFPLTFLDVLDEQLIELSVSIWRKRIESLARLQEWAEEIHLSITKGEERLRIEYIPSVPIHAQMSEQDMKHVMLKSLEKVRKKEIILGNTLLGPHRDDFSLQQNKLDYHTFGSQGQQRTAALSLKLAELQLVKEAKGNFPVLLLDDVLSELDDSRKTHLLESIRGRVQTFVTATGLDGIDLQTQKQAVVYHVKNGHVTRA</sequence>
<dbReference type="NCBIfam" id="TIGR00611">
    <property type="entry name" value="recf"/>
    <property type="match status" value="1"/>
</dbReference>
<dbReference type="InterPro" id="IPR027417">
    <property type="entry name" value="P-loop_NTPase"/>
</dbReference>
<keyword evidence="5 12" id="KW-0235">DNA replication</keyword>
<evidence type="ECO:0000256" key="2">
    <source>
        <dbReference type="ARBA" id="ARBA00008016"/>
    </source>
</evidence>
<dbReference type="SUPFAM" id="SSF52540">
    <property type="entry name" value="P-loop containing nucleoside triphosphate hydrolases"/>
    <property type="match status" value="1"/>
</dbReference>
<dbReference type="AlphaFoldDB" id="A0A6I4VS61"/>
<gene>
    <name evidence="12 15" type="primary">recF</name>
    <name evidence="15" type="ORF">GSM42_04920</name>
</gene>
<keyword evidence="11 12" id="KW-0742">SOS response</keyword>
<keyword evidence="6 12" id="KW-0547">Nucleotide-binding</keyword>
<accession>A0A6I4VS61</accession>
<evidence type="ECO:0000256" key="12">
    <source>
        <dbReference type="HAMAP-Rule" id="MF_00365"/>
    </source>
</evidence>
<keyword evidence="8 12" id="KW-0067">ATP-binding</keyword>
<dbReference type="PANTHER" id="PTHR32182">
    <property type="entry name" value="DNA REPLICATION AND REPAIR PROTEIN RECF"/>
    <property type="match status" value="1"/>
</dbReference>
<feature type="binding site" evidence="12">
    <location>
        <begin position="30"/>
        <end position="37"/>
    </location>
    <ligand>
        <name>ATP</name>
        <dbReference type="ChEBI" id="CHEBI:30616"/>
    </ligand>
</feature>
<dbReference type="Proteomes" id="UP000430692">
    <property type="component" value="Unassembled WGS sequence"/>
</dbReference>
<evidence type="ECO:0000256" key="4">
    <source>
        <dbReference type="ARBA" id="ARBA00022490"/>
    </source>
</evidence>
<dbReference type="GO" id="GO:0009432">
    <property type="term" value="P:SOS response"/>
    <property type="evidence" value="ECO:0007669"/>
    <property type="project" value="UniProtKB-UniRule"/>
</dbReference>
<dbReference type="EMBL" id="WUUL01000002">
    <property type="protein sequence ID" value="MXQ53085.1"/>
    <property type="molecule type" value="Genomic_DNA"/>
</dbReference>
<evidence type="ECO:0000259" key="14">
    <source>
        <dbReference type="Pfam" id="PF02463"/>
    </source>
</evidence>
<evidence type="ECO:0000256" key="6">
    <source>
        <dbReference type="ARBA" id="ARBA00022741"/>
    </source>
</evidence>
<dbReference type="HAMAP" id="MF_00365">
    <property type="entry name" value="RecF"/>
    <property type="match status" value="1"/>
</dbReference>
<evidence type="ECO:0000256" key="1">
    <source>
        <dbReference type="ARBA" id="ARBA00004496"/>
    </source>
</evidence>
<dbReference type="Pfam" id="PF02463">
    <property type="entry name" value="SMC_N"/>
    <property type="match status" value="1"/>
</dbReference>
<name>A0A6I4VS61_9BACL</name>
<evidence type="ECO:0000256" key="9">
    <source>
        <dbReference type="ARBA" id="ARBA00023125"/>
    </source>
</evidence>
<evidence type="ECO:0000313" key="16">
    <source>
        <dbReference type="Proteomes" id="UP000430692"/>
    </source>
</evidence>
<dbReference type="CDD" id="cd03242">
    <property type="entry name" value="ABC_RecF"/>
    <property type="match status" value="1"/>
</dbReference>
<dbReference type="InterPro" id="IPR042174">
    <property type="entry name" value="RecF_2"/>
</dbReference>
<dbReference type="PROSITE" id="PS00618">
    <property type="entry name" value="RECF_2"/>
    <property type="match status" value="1"/>
</dbReference>
<dbReference type="GO" id="GO:0006302">
    <property type="term" value="P:double-strand break repair"/>
    <property type="evidence" value="ECO:0007669"/>
    <property type="project" value="TreeGrafter"/>
</dbReference>
<evidence type="ECO:0000256" key="10">
    <source>
        <dbReference type="ARBA" id="ARBA00023204"/>
    </source>
</evidence>
<keyword evidence="4 12" id="KW-0963">Cytoplasm</keyword>
<evidence type="ECO:0000256" key="5">
    <source>
        <dbReference type="ARBA" id="ARBA00022705"/>
    </source>
</evidence>
<evidence type="ECO:0000313" key="15">
    <source>
        <dbReference type="EMBL" id="MXQ53085.1"/>
    </source>
</evidence>
<keyword evidence="10 12" id="KW-0234">DNA repair</keyword>
<evidence type="ECO:0000256" key="7">
    <source>
        <dbReference type="ARBA" id="ARBA00022763"/>
    </source>
</evidence>
<dbReference type="PANTHER" id="PTHR32182:SF0">
    <property type="entry name" value="DNA REPLICATION AND REPAIR PROTEIN RECF"/>
    <property type="match status" value="1"/>
</dbReference>
<keyword evidence="9 12" id="KW-0238">DNA-binding</keyword>
<evidence type="ECO:0000256" key="11">
    <source>
        <dbReference type="ARBA" id="ARBA00023236"/>
    </source>
</evidence>
<dbReference type="GO" id="GO:0005524">
    <property type="term" value="F:ATP binding"/>
    <property type="evidence" value="ECO:0007669"/>
    <property type="project" value="UniProtKB-UniRule"/>
</dbReference>
<dbReference type="InterPro" id="IPR018078">
    <property type="entry name" value="DNA-binding_RecF_CS"/>
</dbReference>
<proteinExistence type="inferred from homology"/>
<dbReference type="PROSITE" id="PS00617">
    <property type="entry name" value="RECF_1"/>
    <property type="match status" value="1"/>
</dbReference>
<reference evidence="15 16" key="1">
    <citation type="submission" date="2019-12" db="EMBL/GenBank/DDBJ databases">
        <title>Whole-genome analyses of novel actinobacteria.</title>
        <authorList>
            <person name="Sahin N."/>
            <person name="Saygin H."/>
        </authorList>
    </citation>
    <scope>NUCLEOTIDE SEQUENCE [LARGE SCALE GENOMIC DNA]</scope>
    <source>
        <strain evidence="15 16">KC615</strain>
    </source>
</reference>
<evidence type="ECO:0000256" key="3">
    <source>
        <dbReference type="ARBA" id="ARBA00020170"/>
    </source>
</evidence>
<dbReference type="InterPro" id="IPR001238">
    <property type="entry name" value="DNA-binding_RecF"/>
</dbReference>
<comment type="subcellular location">
    <subcellularLocation>
        <location evidence="1 12 13">Cytoplasm</location>
    </subcellularLocation>
</comment>